<protein>
    <recommendedName>
        <fullName evidence="3">Transposable element Tc3 transposase</fullName>
    </recommendedName>
</protein>
<keyword evidence="2" id="KW-1185">Reference proteome</keyword>
<dbReference type="Gene3D" id="3.30.420.10">
    <property type="entry name" value="Ribonuclease H-like superfamily/Ribonuclease H"/>
    <property type="match status" value="1"/>
</dbReference>
<reference evidence="1 2" key="1">
    <citation type="submission" date="2015-07" db="EMBL/GenBank/DDBJ databases">
        <title>The genome of Dufourea novaeangliae.</title>
        <authorList>
            <person name="Pan H."/>
            <person name="Kapheim K."/>
        </authorList>
    </citation>
    <scope>NUCLEOTIDE SEQUENCE [LARGE SCALE GENOMIC DNA]</scope>
    <source>
        <strain evidence="1">0120121106</strain>
        <tissue evidence="1">Whole body</tissue>
    </source>
</reference>
<organism evidence="1 2">
    <name type="scientific">Dufourea novaeangliae</name>
    <name type="common">Sweat bee</name>
    <dbReference type="NCBI Taxonomy" id="178035"/>
    <lineage>
        <taxon>Eukaryota</taxon>
        <taxon>Metazoa</taxon>
        <taxon>Ecdysozoa</taxon>
        <taxon>Arthropoda</taxon>
        <taxon>Hexapoda</taxon>
        <taxon>Insecta</taxon>
        <taxon>Pterygota</taxon>
        <taxon>Neoptera</taxon>
        <taxon>Endopterygota</taxon>
        <taxon>Hymenoptera</taxon>
        <taxon>Apocrita</taxon>
        <taxon>Aculeata</taxon>
        <taxon>Apoidea</taxon>
        <taxon>Anthophila</taxon>
        <taxon>Halictidae</taxon>
        <taxon>Rophitinae</taxon>
        <taxon>Dufourea</taxon>
    </lineage>
</organism>
<dbReference type="AlphaFoldDB" id="A0A154NY61"/>
<dbReference type="GO" id="GO:0003676">
    <property type="term" value="F:nucleic acid binding"/>
    <property type="evidence" value="ECO:0007669"/>
    <property type="project" value="InterPro"/>
</dbReference>
<evidence type="ECO:0000313" key="2">
    <source>
        <dbReference type="Proteomes" id="UP000076502"/>
    </source>
</evidence>
<dbReference type="Proteomes" id="UP000076502">
    <property type="component" value="Unassembled WGS sequence"/>
</dbReference>
<sequence>MLRRNLWFQHDGALPHYAVSVRNWLNKNFRNKWIGRGGPVTWPPRLPELSSRDFFLWGYLKQSVFQTSVENVDDLRNRIIVACERITDKMLKSVEREFLNRIEMCICNDGGHVEG</sequence>
<dbReference type="PANTHER" id="PTHR47326:SF1">
    <property type="entry name" value="HTH PSQ-TYPE DOMAIN-CONTAINING PROTEIN"/>
    <property type="match status" value="1"/>
</dbReference>
<evidence type="ECO:0008006" key="3">
    <source>
        <dbReference type="Google" id="ProtNLM"/>
    </source>
</evidence>
<dbReference type="STRING" id="178035.A0A154NY61"/>
<dbReference type="InterPro" id="IPR036397">
    <property type="entry name" value="RNaseH_sf"/>
</dbReference>
<proteinExistence type="predicted"/>
<dbReference type="PANTHER" id="PTHR47326">
    <property type="entry name" value="TRANSPOSABLE ELEMENT TC3 TRANSPOSASE-LIKE PROTEIN"/>
    <property type="match status" value="1"/>
</dbReference>
<dbReference type="EMBL" id="KQ434773">
    <property type="protein sequence ID" value="KZC04024.1"/>
    <property type="molecule type" value="Genomic_DNA"/>
</dbReference>
<accession>A0A154NY61</accession>
<evidence type="ECO:0000313" key="1">
    <source>
        <dbReference type="EMBL" id="KZC04024.1"/>
    </source>
</evidence>
<gene>
    <name evidence="1" type="ORF">WN55_01285</name>
</gene>
<name>A0A154NY61_DUFNO</name>
<dbReference type="OrthoDB" id="7603876at2759"/>